<dbReference type="InterPro" id="IPR009636">
    <property type="entry name" value="SCAF"/>
</dbReference>
<accession>A0AB35Y388</accession>
<protein>
    <submittedName>
        <fullName evidence="2">Phage scaffolding protein</fullName>
    </submittedName>
</protein>
<reference evidence="2" key="1">
    <citation type="submission" date="2024-03" db="EMBL/GenBank/DDBJ databases">
        <authorList>
            <person name="Plomp N."/>
            <person name="Harmsen H.J."/>
        </authorList>
    </citation>
    <scope>NUCLEOTIDE SEQUENCE</scope>
    <source>
        <strain evidence="2">HTF-128</strain>
    </source>
</reference>
<evidence type="ECO:0000313" key="3">
    <source>
        <dbReference type="Proteomes" id="UP001373196"/>
    </source>
</evidence>
<dbReference type="AlphaFoldDB" id="A0AB35Y388"/>
<organism evidence="2 3">
    <name type="scientific">Faecalibacterium wellingii</name>
    <dbReference type="NCBI Taxonomy" id="2929491"/>
    <lineage>
        <taxon>Bacteria</taxon>
        <taxon>Bacillati</taxon>
        <taxon>Bacillota</taxon>
        <taxon>Clostridia</taxon>
        <taxon>Eubacteriales</taxon>
        <taxon>Oscillospiraceae</taxon>
        <taxon>Faecalibacterium</taxon>
    </lineage>
</organism>
<evidence type="ECO:0000256" key="1">
    <source>
        <dbReference type="SAM" id="MobiDB-lite"/>
    </source>
</evidence>
<feature type="region of interest" description="Disordered" evidence="1">
    <location>
        <begin position="166"/>
        <end position="197"/>
    </location>
</feature>
<dbReference type="EMBL" id="JBBFGL010000005">
    <property type="protein sequence ID" value="MEJ5195800.1"/>
    <property type="molecule type" value="Genomic_DNA"/>
</dbReference>
<sequence length="197" mass="20288">MIIEGIKNLLGEDLTKQVETALKGKGKDGKDVDLVIGNDGSFVPAEKYNGANSGKTSAENALKAAAEALKAIGGSGDPAKIAEDVKTAQTTITTLQTNHDAEIKKISKNAALRMALNGKVHDPSDIIGLLDLEKIDVDDAGNLKTDLDGLLKPIKESKAYLFTEPAKPGAPEIKGAKPAEPGAPGAPAAKADGPVCL</sequence>
<gene>
    <name evidence="2" type="ORF">WF834_06340</name>
</gene>
<proteinExistence type="predicted"/>
<feature type="compositionally biased region" description="Low complexity" evidence="1">
    <location>
        <begin position="176"/>
        <end position="197"/>
    </location>
</feature>
<dbReference type="Pfam" id="PF06810">
    <property type="entry name" value="Phage_scaffold"/>
    <property type="match status" value="1"/>
</dbReference>
<evidence type="ECO:0000313" key="2">
    <source>
        <dbReference type="EMBL" id="MEJ5195800.1"/>
    </source>
</evidence>
<dbReference type="RefSeq" id="WP_251631892.1">
    <property type="nucleotide sequence ID" value="NZ_JBBFGL010000005.1"/>
</dbReference>
<name>A0AB35Y388_9FIRM</name>
<comment type="caution">
    <text evidence="2">The sequence shown here is derived from an EMBL/GenBank/DDBJ whole genome shotgun (WGS) entry which is preliminary data.</text>
</comment>
<dbReference type="Proteomes" id="UP001373196">
    <property type="component" value="Unassembled WGS sequence"/>
</dbReference>